<comment type="caution">
    <text evidence="2">The sequence shown here is derived from an EMBL/GenBank/DDBJ whole genome shotgun (WGS) entry which is preliminary data.</text>
</comment>
<gene>
    <name evidence="2" type="ORF">BN2614_LOCUS1</name>
</gene>
<dbReference type="AlphaFoldDB" id="A0A9X9PXT9"/>
<evidence type="ECO:0000313" key="3">
    <source>
        <dbReference type="Proteomes" id="UP000269945"/>
    </source>
</evidence>
<feature type="region of interest" description="Disordered" evidence="1">
    <location>
        <begin position="1"/>
        <end position="55"/>
    </location>
</feature>
<organism evidence="2 3">
    <name type="scientific">Gulo gulo</name>
    <name type="common">Wolverine</name>
    <name type="synonym">Gluton</name>
    <dbReference type="NCBI Taxonomy" id="48420"/>
    <lineage>
        <taxon>Eukaryota</taxon>
        <taxon>Metazoa</taxon>
        <taxon>Chordata</taxon>
        <taxon>Craniata</taxon>
        <taxon>Vertebrata</taxon>
        <taxon>Euteleostomi</taxon>
        <taxon>Mammalia</taxon>
        <taxon>Eutheria</taxon>
        <taxon>Laurasiatheria</taxon>
        <taxon>Carnivora</taxon>
        <taxon>Caniformia</taxon>
        <taxon>Musteloidea</taxon>
        <taxon>Mustelidae</taxon>
        <taxon>Guloninae</taxon>
        <taxon>Gulo</taxon>
    </lineage>
</organism>
<evidence type="ECO:0000313" key="2">
    <source>
        <dbReference type="EMBL" id="VCW76738.1"/>
    </source>
</evidence>
<accession>A0A9X9PXT9</accession>
<dbReference type="EMBL" id="CYRY02007822">
    <property type="protein sequence ID" value="VCW76738.1"/>
    <property type="molecule type" value="Genomic_DNA"/>
</dbReference>
<evidence type="ECO:0000256" key="1">
    <source>
        <dbReference type="SAM" id="MobiDB-lite"/>
    </source>
</evidence>
<feature type="compositionally biased region" description="Low complexity" evidence="1">
    <location>
        <begin position="32"/>
        <end position="45"/>
    </location>
</feature>
<reference evidence="2 3" key="1">
    <citation type="submission" date="2018-10" db="EMBL/GenBank/DDBJ databases">
        <authorList>
            <person name="Ekblom R."/>
            <person name="Jareborg N."/>
        </authorList>
    </citation>
    <scope>NUCLEOTIDE SEQUENCE [LARGE SCALE GENOMIC DNA]</scope>
    <source>
        <tissue evidence="2">Muscle</tissue>
    </source>
</reference>
<sequence>MLERWACQGARPRGNIDRPTIWKGGCSEDRPAGAGPRAGQGSRPASSGIPPCVPKNWVPFQDRAL</sequence>
<protein>
    <submittedName>
        <fullName evidence="2">Uncharacterized protein</fullName>
    </submittedName>
</protein>
<dbReference type="Proteomes" id="UP000269945">
    <property type="component" value="Unassembled WGS sequence"/>
</dbReference>
<proteinExistence type="predicted"/>
<name>A0A9X9PXT9_GULGU</name>
<keyword evidence="3" id="KW-1185">Reference proteome</keyword>